<evidence type="ECO:0000256" key="5">
    <source>
        <dbReference type="ARBA" id="ARBA00023210"/>
    </source>
</evidence>
<dbReference type="GO" id="GO:0005940">
    <property type="term" value="C:septin ring"/>
    <property type="evidence" value="ECO:0007669"/>
    <property type="project" value="InterPro"/>
</dbReference>
<feature type="transmembrane region" description="Helical" evidence="7">
    <location>
        <begin position="21"/>
        <end position="39"/>
    </location>
</feature>
<evidence type="ECO:0000256" key="6">
    <source>
        <dbReference type="HAMAP-Rule" id="MF_00728"/>
    </source>
</evidence>
<accession>C2KI83</accession>
<keyword evidence="1 6" id="KW-0812">Transmembrane</keyword>
<keyword evidence="6" id="KW-0131">Cell cycle</keyword>
<keyword evidence="6" id="KW-0132">Cell division</keyword>
<evidence type="ECO:0000256" key="1">
    <source>
        <dbReference type="ARBA" id="ARBA00022692"/>
    </source>
</evidence>
<feature type="coiled-coil region" evidence="6">
    <location>
        <begin position="387"/>
        <end position="414"/>
    </location>
</feature>
<gene>
    <name evidence="6 8" type="primary">ezrA</name>
    <name evidence="8" type="ORF">HMPREF0555_0349</name>
</gene>
<evidence type="ECO:0000313" key="9">
    <source>
        <dbReference type="Proteomes" id="UP000004283"/>
    </source>
</evidence>
<reference evidence="8 9" key="1">
    <citation type="submission" date="2009-04" db="EMBL/GenBank/DDBJ databases">
        <authorList>
            <person name="Qin X."/>
            <person name="Bachman B."/>
            <person name="Battles P."/>
            <person name="Bell A."/>
            <person name="Bess C."/>
            <person name="Bickham C."/>
            <person name="Chaboub L."/>
            <person name="Chen D."/>
            <person name="Coyle M."/>
            <person name="Deiros D.R."/>
            <person name="Dinh H."/>
            <person name="Forbes L."/>
            <person name="Fowler G."/>
            <person name="Francisco L."/>
            <person name="Fu Q."/>
            <person name="Gubbala S."/>
            <person name="Hale W."/>
            <person name="Han Y."/>
            <person name="Hemphill L."/>
            <person name="Highlander S.K."/>
            <person name="Hirani K."/>
            <person name="Hogues M."/>
            <person name="Jackson L."/>
            <person name="Jakkamsetti A."/>
            <person name="Javaid M."/>
            <person name="Jiang H."/>
            <person name="Korchina V."/>
            <person name="Kovar C."/>
            <person name="Lara F."/>
            <person name="Lee S."/>
            <person name="Mata R."/>
            <person name="Mathew T."/>
            <person name="Moen C."/>
            <person name="Morales K."/>
            <person name="Munidasa M."/>
            <person name="Nazareth L."/>
            <person name="Ngo R."/>
            <person name="Nguyen L."/>
            <person name="Okwuonu G."/>
            <person name="Ongeri F."/>
            <person name="Patil S."/>
            <person name="Petrosino J."/>
            <person name="Pham C."/>
            <person name="Pham P."/>
            <person name="Pu L.-L."/>
            <person name="Puazo M."/>
            <person name="Raj R."/>
            <person name="Reid J."/>
            <person name="Rouhana J."/>
            <person name="Saada N."/>
            <person name="Shang Y."/>
            <person name="Simmons D."/>
            <person name="Thornton R."/>
            <person name="Warren J."/>
            <person name="Weissenberger G."/>
            <person name="Zhang J."/>
            <person name="Zhang L."/>
            <person name="Zhou C."/>
            <person name="Zhu D."/>
            <person name="Muzny D."/>
            <person name="Worley K."/>
            <person name="Gibbs R."/>
        </authorList>
    </citation>
    <scope>NUCLEOTIDE SEQUENCE [LARGE SCALE GENOMIC DNA]</scope>
    <source>
        <strain evidence="8 9">ATCC 19254</strain>
    </source>
</reference>
<dbReference type="HAMAP" id="MF_00728">
    <property type="entry name" value="EzrA"/>
    <property type="match status" value="1"/>
</dbReference>
<dbReference type="EMBL" id="ACKV01000010">
    <property type="protein sequence ID" value="EEJ43047.1"/>
    <property type="molecule type" value="Genomic_DNA"/>
</dbReference>
<feature type="topological domain" description="Extracellular" evidence="6">
    <location>
        <begin position="1"/>
        <end position="20"/>
    </location>
</feature>
<keyword evidence="5 6" id="KW-0717">Septation</keyword>
<dbReference type="AlphaFoldDB" id="C2KI83"/>
<comment type="similarity">
    <text evidence="6">Belongs to the EzrA family.</text>
</comment>
<dbReference type="InterPro" id="IPR010379">
    <property type="entry name" value="EzrA"/>
</dbReference>
<evidence type="ECO:0000256" key="7">
    <source>
        <dbReference type="SAM" id="Phobius"/>
    </source>
</evidence>
<evidence type="ECO:0000256" key="4">
    <source>
        <dbReference type="ARBA" id="ARBA00023136"/>
    </source>
</evidence>
<feature type="coiled-coil region" evidence="6">
    <location>
        <begin position="321"/>
        <end position="355"/>
    </location>
</feature>
<organism evidence="8 9">
    <name type="scientific">Leuconostoc mesenteroides subsp. cremoris ATCC 19254</name>
    <dbReference type="NCBI Taxonomy" id="586220"/>
    <lineage>
        <taxon>Bacteria</taxon>
        <taxon>Bacillati</taxon>
        <taxon>Bacillota</taxon>
        <taxon>Bacilli</taxon>
        <taxon>Lactobacillales</taxon>
        <taxon>Lactobacillaceae</taxon>
        <taxon>Leuconostoc</taxon>
    </lineage>
</organism>
<protein>
    <recommendedName>
        <fullName evidence="6">Septation ring formation regulator EzrA</fullName>
    </recommendedName>
</protein>
<evidence type="ECO:0000256" key="2">
    <source>
        <dbReference type="ARBA" id="ARBA00022989"/>
    </source>
</evidence>
<keyword evidence="3 6" id="KW-0175">Coiled coil</keyword>
<keyword evidence="4 6" id="KW-0472">Membrane</keyword>
<feature type="coiled-coil region" evidence="6">
    <location>
        <begin position="144"/>
        <end position="171"/>
    </location>
</feature>
<keyword evidence="2 6" id="KW-1133">Transmembrane helix</keyword>
<evidence type="ECO:0000256" key="3">
    <source>
        <dbReference type="ARBA" id="ARBA00023054"/>
    </source>
</evidence>
<proteinExistence type="inferred from homology"/>
<dbReference type="Proteomes" id="UP000004283">
    <property type="component" value="Unassembled WGS sequence"/>
</dbReference>
<dbReference type="GO" id="GO:0000921">
    <property type="term" value="P:septin ring assembly"/>
    <property type="evidence" value="ECO:0007669"/>
    <property type="project" value="InterPro"/>
</dbReference>
<keyword evidence="6" id="KW-1003">Cell membrane</keyword>
<comment type="function">
    <text evidence="6">Negative regulator of FtsZ ring formation; modulates the frequency and position of FtsZ ring formation. Inhibits FtsZ ring formation at polar sites. Interacts either with FtsZ or with one of its binding partners to promote depolymerization.</text>
</comment>
<dbReference type="GO" id="GO:0005886">
    <property type="term" value="C:plasma membrane"/>
    <property type="evidence" value="ECO:0007669"/>
    <property type="project" value="UniProtKB-SubCell"/>
</dbReference>
<evidence type="ECO:0000313" key="8">
    <source>
        <dbReference type="EMBL" id="EEJ43047.1"/>
    </source>
</evidence>
<feature type="topological domain" description="Cytoplasmic" evidence="6">
    <location>
        <begin position="40"/>
        <end position="586"/>
    </location>
</feature>
<dbReference type="HOGENOM" id="CLU_034079_2_0_9"/>
<comment type="caution">
    <text evidence="8">The sequence shown here is derived from an EMBL/GenBank/DDBJ whole genome shotgun (WGS) entry which is preliminary data.</text>
</comment>
<sequence>MLRWKVKIKRLETIHMFNFTVLAIILLLVVIAYLAIFVMQRTTVKKVSDLRARKDQLESLKVREELVEGRKLPLTGLSLKNYQKFESSFNDVQNNKFLKIDQQANLVLFEARGINFIKTRNELERLQGMVDDTETTIKDVRAGLLDLKKTDEEHREAINDLKKKYEGLRKRLLAENFKFGPANPALDKFLSQLEADYDEFTELTENGDHATASDIYEQLAMETTQMEKMMADIPDLFDQLNIKYVDQLNELAQGHTKLVEAGYVFPNDSVEQELQAIDSQRQQVLNLLADLKLKEVTEQTGYIEQRIDAMYETMETEVTARKHVTKNADRLSSDLLRLREQNQTLSIELDRLGQSFQFNHKELETRRTLLEQINMAEEQINHNDDLLEAKEISYSELQIQQEKLLKQFEEIETQQVDIWDKISGLEKADRSAEQLGGQYQKEVETIKHAVERMNLPGLPVAYLEYFYAVSNELKRLAKSLNTNLIDMDEVQRQLNIVSADIDTLKEKTEEIVDQAALTEQLLQYANRYRASNERVAAASEQARMFYERDYNFKQAMDILGSALDSAEPGVYERLVDSYMRRKTPLV</sequence>
<name>C2KI83_LEUMC</name>
<dbReference type="NCBIfam" id="NF003409">
    <property type="entry name" value="PRK04778.1-3"/>
    <property type="match status" value="1"/>
</dbReference>
<dbReference type="Pfam" id="PF06160">
    <property type="entry name" value="EzrA"/>
    <property type="match status" value="1"/>
</dbReference>
<comment type="subcellular location">
    <subcellularLocation>
        <location evidence="6">Cell membrane</location>
        <topology evidence="6">Single-pass membrane protein</topology>
    </subcellularLocation>
    <text evidence="6">Colocalized with FtsZ to the nascent septal site.</text>
</comment>
<dbReference type="GO" id="GO:0000917">
    <property type="term" value="P:division septum assembly"/>
    <property type="evidence" value="ECO:0007669"/>
    <property type="project" value="UniProtKB-KW"/>
</dbReference>